<name>A0A1H6URT6_9BACT</name>
<evidence type="ECO:0000259" key="2">
    <source>
        <dbReference type="Pfam" id="PF06580"/>
    </source>
</evidence>
<dbReference type="Gene3D" id="3.30.565.10">
    <property type="entry name" value="Histidine kinase-like ATPase, C-terminal domain"/>
    <property type="match status" value="1"/>
</dbReference>
<dbReference type="OrthoDB" id="9792992at2"/>
<evidence type="ECO:0000313" key="3">
    <source>
        <dbReference type="EMBL" id="SEI90980.1"/>
    </source>
</evidence>
<dbReference type="PANTHER" id="PTHR34220">
    <property type="entry name" value="SENSOR HISTIDINE KINASE YPDA"/>
    <property type="match status" value="1"/>
</dbReference>
<dbReference type="EMBL" id="FNXY01000004">
    <property type="protein sequence ID" value="SEI90980.1"/>
    <property type="molecule type" value="Genomic_DNA"/>
</dbReference>
<reference evidence="3 4" key="1">
    <citation type="submission" date="2016-10" db="EMBL/GenBank/DDBJ databases">
        <authorList>
            <person name="de Groot N.N."/>
        </authorList>
    </citation>
    <scope>NUCLEOTIDE SEQUENCE [LARGE SCALE GENOMIC DNA]</scope>
    <source>
        <strain evidence="3 4">DSM 19938</strain>
    </source>
</reference>
<proteinExistence type="predicted"/>
<dbReference type="InterPro" id="IPR010559">
    <property type="entry name" value="Sig_transdc_His_kin_internal"/>
</dbReference>
<keyword evidence="3" id="KW-0808">Transferase</keyword>
<gene>
    <name evidence="3" type="ORF">SAMN04487995_2507</name>
</gene>
<accession>A0A1H6URT6</accession>
<dbReference type="InterPro" id="IPR036890">
    <property type="entry name" value="HATPase_C_sf"/>
</dbReference>
<dbReference type="InterPro" id="IPR050640">
    <property type="entry name" value="Bact_2-comp_sensor_kinase"/>
</dbReference>
<feature type="domain" description="Signal transduction histidine kinase internal region" evidence="2">
    <location>
        <begin position="172"/>
        <end position="253"/>
    </location>
</feature>
<feature type="transmembrane region" description="Helical" evidence="1">
    <location>
        <begin position="131"/>
        <end position="153"/>
    </location>
</feature>
<evidence type="ECO:0000313" key="4">
    <source>
        <dbReference type="Proteomes" id="UP000199532"/>
    </source>
</evidence>
<keyword evidence="3" id="KW-0418">Kinase</keyword>
<feature type="transmembrane region" description="Helical" evidence="1">
    <location>
        <begin position="52"/>
        <end position="76"/>
    </location>
</feature>
<dbReference type="Proteomes" id="UP000199532">
    <property type="component" value="Unassembled WGS sequence"/>
</dbReference>
<dbReference type="Pfam" id="PF06580">
    <property type="entry name" value="His_kinase"/>
    <property type="match status" value="1"/>
</dbReference>
<keyword evidence="1" id="KW-0472">Membrane</keyword>
<dbReference type="SUPFAM" id="SSF55874">
    <property type="entry name" value="ATPase domain of HSP90 chaperone/DNA topoisomerase II/histidine kinase"/>
    <property type="match status" value="1"/>
</dbReference>
<dbReference type="AlphaFoldDB" id="A0A1H6URT6"/>
<organism evidence="3 4">
    <name type="scientific">Dyadobacter koreensis</name>
    <dbReference type="NCBI Taxonomy" id="408657"/>
    <lineage>
        <taxon>Bacteria</taxon>
        <taxon>Pseudomonadati</taxon>
        <taxon>Bacteroidota</taxon>
        <taxon>Cytophagia</taxon>
        <taxon>Cytophagales</taxon>
        <taxon>Spirosomataceae</taxon>
        <taxon>Dyadobacter</taxon>
    </lineage>
</organism>
<keyword evidence="4" id="KW-1185">Reference proteome</keyword>
<sequence length="361" mass="41565">MLKSAWEFLRVNYKRLILLALLSLCLYGSFFFLSYVVNPAQTARNFAGQTGILLNILTFVIESVITHYMLIFVVILPAMRKEQSIRKVVIIGLLFFTVKFAFDYISYAIEIRQRERNSSFSSPPILPEDSIGWLLLISYVYVMVTSFSAALLVDWVHKGRERILLEKEKTEAELSALKHQINPHFLFNSLSFIYAKVIKLDRETADSILILANIMRYALGKNVSIDGTVNIMDELEHMKNVIEINQRRHNHRLNIRYDEQIDDQSISIVPLVLITLVENAFKHGDLHDPVHSMRIKINTSVNELSFEISNKKGKGLKELSNGIGLHNIRQQLKLTYGNHSEFLIKESEIHFNVSLKITFPV</sequence>
<protein>
    <submittedName>
        <fullName evidence="3">Histidine kinase</fullName>
    </submittedName>
</protein>
<keyword evidence="1" id="KW-1133">Transmembrane helix</keyword>
<feature type="transmembrane region" description="Helical" evidence="1">
    <location>
        <begin position="88"/>
        <end position="111"/>
    </location>
</feature>
<dbReference type="GO" id="GO:0000155">
    <property type="term" value="F:phosphorelay sensor kinase activity"/>
    <property type="evidence" value="ECO:0007669"/>
    <property type="project" value="InterPro"/>
</dbReference>
<dbReference type="GO" id="GO:0016020">
    <property type="term" value="C:membrane"/>
    <property type="evidence" value="ECO:0007669"/>
    <property type="project" value="InterPro"/>
</dbReference>
<dbReference type="STRING" id="408657.SAMN04487995_2507"/>
<keyword evidence="1" id="KW-0812">Transmembrane</keyword>
<dbReference type="PANTHER" id="PTHR34220:SF7">
    <property type="entry name" value="SENSOR HISTIDINE KINASE YPDA"/>
    <property type="match status" value="1"/>
</dbReference>
<evidence type="ECO:0000256" key="1">
    <source>
        <dbReference type="SAM" id="Phobius"/>
    </source>
</evidence>